<gene>
    <name evidence="2" type="ORF">Nepgr_005245</name>
</gene>
<dbReference type="AlphaFoldDB" id="A0AAD3XGE5"/>
<reference evidence="2" key="1">
    <citation type="submission" date="2023-05" db="EMBL/GenBank/DDBJ databases">
        <title>Nepenthes gracilis genome sequencing.</title>
        <authorList>
            <person name="Fukushima K."/>
        </authorList>
    </citation>
    <scope>NUCLEOTIDE SEQUENCE</scope>
    <source>
        <strain evidence="2">SING2019-196</strain>
    </source>
</reference>
<keyword evidence="1" id="KW-1133">Transmembrane helix</keyword>
<keyword evidence="3" id="KW-1185">Reference proteome</keyword>
<sequence length="221" mass="23968">MVFCISNLQQYNGISSRPKSISKVGYQQREMQQQNQPCFAGCGRLKTRASISRLKGNQISSWSHMLNLSEADEFSASSPFSLFPFFFHGFFCNTAQWFIVVFVWYLADVVQSLFAQIGCSSCSLFLASSTSRISGSLSLLIWYHAAVVQWSNCPDWMISVFGSAVGRALDLAGASTGCLPRATAMGDTSALGYFADAVFLVAASSSDAAEAGHNVELNITA</sequence>
<name>A0AAD3XGE5_NEPGR</name>
<protein>
    <submittedName>
        <fullName evidence="2">Uncharacterized protein</fullName>
    </submittedName>
</protein>
<comment type="caution">
    <text evidence="2">The sequence shown here is derived from an EMBL/GenBank/DDBJ whole genome shotgun (WGS) entry which is preliminary data.</text>
</comment>
<evidence type="ECO:0000313" key="2">
    <source>
        <dbReference type="EMBL" id="GMH03406.1"/>
    </source>
</evidence>
<keyword evidence="1" id="KW-0472">Membrane</keyword>
<proteinExistence type="predicted"/>
<dbReference type="EMBL" id="BSYO01000004">
    <property type="protein sequence ID" value="GMH03406.1"/>
    <property type="molecule type" value="Genomic_DNA"/>
</dbReference>
<evidence type="ECO:0000313" key="3">
    <source>
        <dbReference type="Proteomes" id="UP001279734"/>
    </source>
</evidence>
<dbReference type="Proteomes" id="UP001279734">
    <property type="component" value="Unassembled WGS sequence"/>
</dbReference>
<accession>A0AAD3XGE5</accession>
<feature type="transmembrane region" description="Helical" evidence="1">
    <location>
        <begin position="85"/>
        <end position="107"/>
    </location>
</feature>
<evidence type="ECO:0000256" key="1">
    <source>
        <dbReference type="SAM" id="Phobius"/>
    </source>
</evidence>
<keyword evidence="1" id="KW-0812">Transmembrane</keyword>
<organism evidence="2 3">
    <name type="scientific">Nepenthes gracilis</name>
    <name type="common">Slender pitcher plant</name>
    <dbReference type="NCBI Taxonomy" id="150966"/>
    <lineage>
        <taxon>Eukaryota</taxon>
        <taxon>Viridiplantae</taxon>
        <taxon>Streptophyta</taxon>
        <taxon>Embryophyta</taxon>
        <taxon>Tracheophyta</taxon>
        <taxon>Spermatophyta</taxon>
        <taxon>Magnoliopsida</taxon>
        <taxon>eudicotyledons</taxon>
        <taxon>Gunneridae</taxon>
        <taxon>Pentapetalae</taxon>
        <taxon>Caryophyllales</taxon>
        <taxon>Nepenthaceae</taxon>
        <taxon>Nepenthes</taxon>
    </lineage>
</organism>